<keyword evidence="2" id="KW-1185">Reference proteome</keyword>
<evidence type="ECO:0008006" key="3">
    <source>
        <dbReference type="Google" id="ProtNLM"/>
    </source>
</evidence>
<gene>
    <name evidence="1" type="ORF">LSINAPIS_LOCUS10109</name>
</gene>
<evidence type="ECO:0000313" key="1">
    <source>
        <dbReference type="EMBL" id="VVC99182.1"/>
    </source>
</evidence>
<accession>A0A5E4QMH8</accession>
<sequence length="124" mass="13752">MFGTQKMVELHCNTHNKLGKECPCPCSLSKTRVKSLCSVTAIDWSPTGNSFVAACAAGLISSYTRSGSRLSVFCKKIFSISLLRISPDARYVAALTLNSDQVHIIRVMLASMEYCVTWNWRPDE</sequence>
<organism evidence="1 2">
    <name type="scientific">Leptidea sinapis</name>
    <dbReference type="NCBI Taxonomy" id="189913"/>
    <lineage>
        <taxon>Eukaryota</taxon>
        <taxon>Metazoa</taxon>
        <taxon>Ecdysozoa</taxon>
        <taxon>Arthropoda</taxon>
        <taxon>Hexapoda</taxon>
        <taxon>Insecta</taxon>
        <taxon>Pterygota</taxon>
        <taxon>Neoptera</taxon>
        <taxon>Endopterygota</taxon>
        <taxon>Lepidoptera</taxon>
        <taxon>Glossata</taxon>
        <taxon>Ditrysia</taxon>
        <taxon>Papilionoidea</taxon>
        <taxon>Pieridae</taxon>
        <taxon>Dismorphiinae</taxon>
        <taxon>Leptidea</taxon>
    </lineage>
</organism>
<dbReference type="Proteomes" id="UP000324832">
    <property type="component" value="Unassembled WGS sequence"/>
</dbReference>
<evidence type="ECO:0000313" key="2">
    <source>
        <dbReference type="Proteomes" id="UP000324832"/>
    </source>
</evidence>
<dbReference type="EMBL" id="FZQP02004000">
    <property type="protein sequence ID" value="VVC99182.1"/>
    <property type="molecule type" value="Genomic_DNA"/>
</dbReference>
<dbReference type="AlphaFoldDB" id="A0A5E4QMH8"/>
<reference evidence="1 2" key="1">
    <citation type="submission" date="2017-07" db="EMBL/GenBank/DDBJ databases">
        <authorList>
            <person name="Talla V."/>
            <person name="Backstrom N."/>
        </authorList>
    </citation>
    <scope>NUCLEOTIDE SEQUENCE [LARGE SCALE GENOMIC DNA]</scope>
</reference>
<name>A0A5E4QMH8_9NEOP</name>
<dbReference type="InterPro" id="IPR015943">
    <property type="entry name" value="WD40/YVTN_repeat-like_dom_sf"/>
</dbReference>
<dbReference type="InterPro" id="IPR036322">
    <property type="entry name" value="WD40_repeat_dom_sf"/>
</dbReference>
<protein>
    <recommendedName>
        <fullName evidence="3">Anaphase-promoting complex subunit 4 WD40 domain-containing protein</fullName>
    </recommendedName>
</protein>
<dbReference type="Gene3D" id="2.130.10.10">
    <property type="entry name" value="YVTN repeat-like/Quinoprotein amine dehydrogenase"/>
    <property type="match status" value="1"/>
</dbReference>
<dbReference type="SUPFAM" id="SSF50978">
    <property type="entry name" value="WD40 repeat-like"/>
    <property type="match status" value="1"/>
</dbReference>
<proteinExistence type="predicted"/>